<dbReference type="EMBL" id="BKCN01000003">
    <property type="protein sequence ID" value="GER03186.1"/>
    <property type="molecule type" value="Genomic_DNA"/>
</dbReference>
<sequence>MRVVHLLSIFLITSFMAHMADAHPVAQTKAGHHDAFRQLEEQWPGPNSIRAASGAPGHEYWQQYVHYKIDVRLMMQISGSKDGMRCAMKTARLIVFPICGYSLIKTASSLIPHRRKA</sequence>
<comment type="caution">
    <text evidence="2">The sequence shown here is derived from an EMBL/GenBank/DDBJ whole genome shotgun (WGS) entry which is preliminary data.</text>
</comment>
<feature type="chain" id="PRO_5022733056" evidence="1">
    <location>
        <begin position="20"/>
        <end position="117"/>
    </location>
</feature>
<feature type="signal peptide" evidence="1">
    <location>
        <begin position="1"/>
        <end position="19"/>
    </location>
</feature>
<protein>
    <submittedName>
        <fullName evidence="2">Uncharacterized protein</fullName>
    </submittedName>
</protein>
<dbReference type="RefSeq" id="WP_313979142.1">
    <property type="nucleotide sequence ID" value="NZ_BKCN01000003.1"/>
</dbReference>
<evidence type="ECO:0000256" key="1">
    <source>
        <dbReference type="SAM" id="SignalP"/>
    </source>
</evidence>
<evidence type="ECO:0000313" key="3">
    <source>
        <dbReference type="Proteomes" id="UP000324996"/>
    </source>
</evidence>
<reference evidence="2 3" key="1">
    <citation type="submission" date="2019-09" db="EMBL/GenBank/DDBJ databases">
        <title>NBRP : Genome information of microbial organism related human and environment.</title>
        <authorList>
            <person name="Hattori M."/>
            <person name="Oshima K."/>
            <person name="Inaba H."/>
            <person name="Suda W."/>
            <person name="Sakamoto M."/>
            <person name="Iino T."/>
            <person name="Kitahara M."/>
            <person name="Oshida Y."/>
            <person name="Iida T."/>
            <person name="Kudo T."/>
            <person name="Itoh T."/>
            <person name="Ohkuma M."/>
        </authorList>
    </citation>
    <scope>NUCLEOTIDE SEQUENCE [LARGE SCALE GENOMIC DNA]</scope>
    <source>
        <strain evidence="2 3">Q-1</strain>
    </source>
</reference>
<dbReference type="Proteomes" id="UP000324996">
    <property type="component" value="Unassembled WGS sequence"/>
</dbReference>
<name>A0A5A7N862_9PROT</name>
<organism evidence="2 3">
    <name type="scientific">Iodidimonas nitroreducens</name>
    <dbReference type="NCBI Taxonomy" id="1236968"/>
    <lineage>
        <taxon>Bacteria</taxon>
        <taxon>Pseudomonadati</taxon>
        <taxon>Pseudomonadota</taxon>
        <taxon>Alphaproteobacteria</taxon>
        <taxon>Iodidimonadales</taxon>
        <taxon>Iodidimonadaceae</taxon>
        <taxon>Iodidimonas</taxon>
    </lineage>
</organism>
<keyword evidence="1" id="KW-0732">Signal</keyword>
<accession>A0A5A7N862</accession>
<dbReference type="AlphaFoldDB" id="A0A5A7N862"/>
<keyword evidence="3" id="KW-1185">Reference proteome</keyword>
<gene>
    <name evidence="2" type="ORF">JCM17846_08680</name>
</gene>
<proteinExistence type="predicted"/>
<evidence type="ECO:0000313" key="2">
    <source>
        <dbReference type="EMBL" id="GER03186.1"/>
    </source>
</evidence>